<dbReference type="EMBL" id="AEGP01000066">
    <property type="protein sequence ID" value="EGG41161.1"/>
    <property type="molecule type" value="Genomic_DNA"/>
</dbReference>
<comment type="caution">
    <text evidence="1">The sequence shown here is derived from an EMBL/GenBank/DDBJ whole genome shotgun (WGS) entry which is preliminary data.</text>
</comment>
<dbReference type="HOGENOM" id="CLU_2985499_0_0_2"/>
<dbReference type="STRING" id="886738.Nlim_1968"/>
<proteinExistence type="predicted"/>
<gene>
    <name evidence="1" type="ORF">Nlim_1968</name>
</gene>
<sequence>MIKRIYGSCSLMNQRGGEVRLFRTRSSRRAHNPQFSSSNLLPATFHIQKTTNLIHQI</sequence>
<evidence type="ECO:0000313" key="1">
    <source>
        <dbReference type="EMBL" id="EGG41161.1"/>
    </source>
</evidence>
<accession>F3KNI6</accession>
<reference evidence="1" key="1">
    <citation type="journal article" date="2011" name="PLoS ONE">
        <title>Genome of a low-salinity ammonia-oxidizing archaeon determined by single-cell and metagenomic analysis.</title>
        <authorList>
            <person name="Blainey P.C."/>
            <person name="Mosier A.C."/>
            <person name="Potanina A."/>
            <person name="Francis C.A."/>
            <person name="Quake S.R."/>
        </authorList>
    </citation>
    <scope>NUCLEOTIDE SEQUENCE [LARGE SCALE GENOMIC DNA]</scope>
    <source>
        <strain evidence="1">SFB1</strain>
    </source>
</reference>
<protein>
    <submittedName>
        <fullName evidence="1">Uncharacterized protein</fullName>
    </submittedName>
</protein>
<organism evidence="1">
    <name type="scientific">Candidatus Nitrosarchaeum limnium SFB1</name>
    <dbReference type="NCBI Taxonomy" id="886738"/>
    <lineage>
        <taxon>Archaea</taxon>
        <taxon>Nitrososphaerota</taxon>
        <taxon>Nitrososphaeria</taxon>
        <taxon>Nitrosopumilales</taxon>
        <taxon>Nitrosopumilaceae</taxon>
        <taxon>Nitrosarchaeum</taxon>
    </lineage>
</organism>
<dbReference type="Proteomes" id="UP000004348">
    <property type="component" value="Chromosome"/>
</dbReference>
<dbReference type="AlphaFoldDB" id="F3KNI6"/>
<name>F3KNI6_9ARCH</name>